<feature type="domain" description="C2" evidence="2">
    <location>
        <begin position="842"/>
        <end position="975"/>
    </location>
</feature>
<dbReference type="GO" id="GO:0005509">
    <property type="term" value="F:calcium ion binding"/>
    <property type="evidence" value="ECO:0007669"/>
    <property type="project" value="InterPro"/>
</dbReference>
<feature type="compositionally biased region" description="Polar residues" evidence="1">
    <location>
        <begin position="150"/>
        <end position="162"/>
    </location>
</feature>
<dbReference type="SMART" id="SM00054">
    <property type="entry name" value="EFh"/>
    <property type="match status" value="5"/>
</dbReference>
<dbReference type="PROSITE" id="PS50004">
    <property type="entry name" value="C2"/>
    <property type="match status" value="13"/>
</dbReference>
<protein>
    <submittedName>
        <fullName evidence="5">Synaptotagmin 1</fullName>
    </submittedName>
</protein>
<dbReference type="InterPro" id="IPR013761">
    <property type="entry name" value="SAM/pointed_sf"/>
</dbReference>
<feature type="region of interest" description="Disordered" evidence="1">
    <location>
        <begin position="130"/>
        <end position="162"/>
    </location>
</feature>
<dbReference type="InParanoid" id="A0A2R5GVE5"/>
<feature type="region of interest" description="Disordered" evidence="1">
    <location>
        <begin position="3223"/>
        <end position="3251"/>
    </location>
</feature>
<feature type="compositionally biased region" description="Basic and acidic residues" evidence="1">
    <location>
        <begin position="135"/>
        <end position="146"/>
    </location>
</feature>
<feature type="region of interest" description="Disordered" evidence="1">
    <location>
        <begin position="300"/>
        <end position="382"/>
    </location>
</feature>
<feature type="compositionally biased region" description="Basic and acidic residues" evidence="1">
    <location>
        <begin position="305"/>
        <end position="328"/>
    </location>
</feature>
<evidence type="ECO:0000259" key="3">
    <source>
        <dbReference type="PROSITE" id="PS50105"/>
    </source>
</evidence>
<comment type="caution">
    <text evidence="5">The sequence shown here is derived from an EMBL/GenBank/DDBJ whole genome shotgun (WGS) entry which is preliminary data.</text>
</comment>
<feature type="domain" description="EF-hand" evidence="4">
    <location>
        <begin position="2933"/>
        <end position="2968"/>
    </location>
</feature>
<dbReference type="PANTHER" id="PTHR47052:SF3">
    <property type="entry name" value="INGRESSION PROTEIN 1"/>
    <property type="match status" value="1"/>
</dbReference>
<evidence type="ECO:0000259" key="4">
    <source>
        <dbReference type="PROSITE" id="PS50222"/>
    </source>
</evidence>
<dbReference type="EMBL" id="BEYU01000126">
    <property type="protein sequence ID" value="GBG32623.1"/>
    <property type="molecule type" value="Genomic_DNA"/>
</dbReference>
<feature type="domain" description="EF-hand" evidence="4">
    <location>
        <begin position="3482"/>
        <end position="3517"/>
    </location>
</feature>
<dbReference type="OrthoDB" id="270970at2759"/>
<dbReference type="InterPro" id="IPR035892">
    <property type="entry name" value="C2_domain_sf"/>
</dbReference>
<feature type="domain" description="C2" evidence="2">
    <location>
        <begin position="146"/>
        <end position="273"/>
    </location>
</feature>
<feature type="domain" description="C2" evidence="2">
    <location>
        <begin position="2075"/>
        <end position="2199"/>
    </location>
</feature>
<dbReference type="CDD" id="cd00051">
    <property type="entry name" value="EFh"/>
    <property type="match status" value="1"/>
</dbReference>
<dbReference type="SUPFAM" id="SSF47473">
    <property type="entry name" value="EF-hand"/>
    <property type="match status" value="2"/>
</dbReference>
<feature type="domain" description="C2" evidence="2">
    <location>
        <begin position="2708"/>
        <end position="2840"/>
    </location>
</feature>
<evidence type="ECO:0000313" key="5">
    <source>
        <dbReference type="EMBL" id="GBG32623.1"/>
    </source>
</evidence>
<gene>
    <name evidence="5" type="ORF">FCC1311_088482</name>
</gene>
<sequence>MGGSGTLTLEAESATGLKKLEIFTRQDPYVVFSFRKDEQRTATHQDASTEPRWAQQGLDRKVSFKVNPSKHHDENVAVRVMNDNGTKKKHKLIGEANINIQDLIDAENSSLTVKLHNGSKKAGTLALRASFDPPAKAERSSARATEDAAETTSPSDTKSKQENSFIQVVALRAQQLKNVQIVLAQDPYVKVTARGGACVEPVTKRTRKASGKNPTWSKKHDNDLKLSVPGPPSEILFEVYDAENFFADRIIASKTLSLAQFAKECANAPSGEMQLDLLDAKGKSAGKLFVQASLSSDLAAVAGPRHRDEKKSPRHASREKSAAKEKAADAASPTTPPKENSDVNKDENGDDDDDDEEEQQRTKAVEINKADAKGKQSSQTDSLLPGKLTITIVEGIKLKKVQRIGEQDPYVIAELLPWELKTDKTKTMSGCNPKWTTGNVLALDFPGHPGADRTPELKFHVFDEEMLLKHRPIGKGVLSLQEIVAQQSVAGKEIIVQLQDAAYKDAGQLKVRIGFQRAVITSADHPSDIAPADIKEGMLNVTALSANLTRSVEILSKQDPFMEVSLFPWASELQQGRTKPVTNAGKQVAWTQDDHDADMPLYLPGAPEAGEKIALHVFVKDAETFLQSRLIGQATVDLGPHLAALMKPSSVPVHIQVNLQYEKKKKKFAPCGTCELALSFRPGPPPARKASKTASADSAPLQGPPRSDPIDLEKPHSIYFTVHKGTGLRNRAYMGKQDPYVKLSLGPYGIEAKTQPVLDGGSDVEWDSSLGNALQLNFPGRRPGELPFVKMEVFDMQKLKDRIIGTAVLDPTVFLRTEKDKLQGFEVALKVPGKPDNNAGTIVLDVHATERMERKQTRCGTLRVLIEEVTTSKKGDLFSDNDLYVQLSITPGLPARKPIRSSVLRNAGLAATLDEELHLPVFDFGGGGVGPDQASARLKLEIMDRDVYTSDDCLGVGHMNLGEVFADAAKAPGALRTGDSHEVTLLDRSGKRERGRIYLKVEFAPTKARGPALLEALASHTGVLRLWALEARNLKHVGGVLDRKQDPYLCGVIQHPGNPDPGEPSSWPKAQRTVTAVDAGTQCVWNSTIDLPHGEAERAFAASGQKPGFLHLAVRDEGNFTDTTIGTSTLDVADMLASLSKDADDAWVTLVDADGKKTGEVRLAIDFSPHAPDAKLALRNEFAYVPAGTLHLLVVELDGLSKRVAAKISGSISLHGCKKPQPDIKIAPTTRTSDGKAVWNLVSEIEWTPDRLNPDTEPLMDTPAITITLSGSSGKMFAPNHPLGTCTLPLHAFFSPDGLSIEKVVTLVKSGDHQDTFRTLKLVGIFALRDQRPSASVLAAMTMPAVADADSGPSASSVTQHGRRGSKPPPVSRSVPGRLHIRVLRGQDLKNMDTLGKQDPFVQGVLVPGGTKFQTATCMDGGRNPKWTPALNNRHTVLVADADVAHVQLACFDEDDLGSNDLIGKVWIPLRPIALSARRARAERTPPGAKVWWHKVVDLHDQRVLALATSVADSAKFDSCTKDAWRAYSTAEAAPDRRARLVRFYAQLAEDGILASAGDEAGIDHKADKLHAKHPDTEEANKELFTKLYKRFRPDEECPESYWKTPQASSATRPQQAADLEEETIARAINVAAPQVQQRFSDLHLDAASIDRRTLAQSLLVAMRNAGCQRLDRAAFEGLAKASALYMLNVSADRGMCDLAVAPRNTETDDVEAASTTSTDLKTDSNNDENVFHQTLWWTLRDKAGKAAGRLEIAVGFTEDWKPAPRQALPELLVAGKVSVEVERAEFTTDKDLFGKQDPFVSLQWHAGEAGRAIKAVQTKVCANASKAVVWNETLVLPYAPELAFDAAHFGQTPSILIHARDKDPIGSDLIGETRVPMLALARHPKCLFTRALPLINTREGQTTRAGTLFVKMCFVPDAADDEPEPSARESATAETIPPSISGGRLILHVREARGLKDVQWVGKMDPITSLRLWPTQQTSKTKVARDADRDPRWDETHTMDTEDLDFSLLDVSVTTNGKPIGAVEIPLCSIRGVAEIKDQWYPLVRASSRSVSRVGEIQLGIVLERDVDSGANDERAAAATAIKYIPGPGDLHIRVHRAIDLRDPSIIGKQDPYVELEGIDWRKPFKVKTNVDENAGSNPVFDFATSAVLEWGPADRKIPSLAIRIKDRGALRDASIFSTSLNLAPWLLGPGQVASMWIPTYGGGDHGGPYQVKPKHGALFLELQFIPHADYPGKPSSAFSRYLQKAIQAHPEGPRAGDVHVQVLAARNLIDVQTFGRQDPYVKLTLVSGGGKADAALHFSSAKTKAIDNGGSNPEWLEDLLLPYSEQKLGIEGAGSTPLLLVEAWDANIKLRGDVLIGRTILPVFPFILDQGQVADVWYPITNSAGRKTGEVHLGLQFRRIGEAKRDLPSEKPENTLNIIVLRGRNLYNAGDGPLGMGGAQDPRVMFDFVGHDRVVSTAVARDQGTEPVFEERLQLKGCIPNERGSRPRLRCTVVDEDVGSDDFIGSFEFELTKQIMGGEGVDPKPFEQWFQLTDRAGKEARGEVHLILKRGPFPGDNEETASASAGSDLASGRLYLNLESIRNLSDAAGKVPRRPFVRAISSSANGKRVALVDSATISHDKKGNQSEGGGSGGDFMFASGEHLVVPVSKTAQSTVSLGAYERKWSIRGKRASLIAEGFLPKLARLTESFSGKAQPLSIKLKPSSAAEGPILGILEAKATFVPRVAGQLRVHVESVANVSSQEILGGKNDLRVDLSLHNGDTSLTPEHTTTKSNAGASATWNEDISLLYSNVNETRLPSLLARVVDVDSLTSNDLCGTVEIPLLDVFLEALAGGADNVVRREVQVYAMDKGTGELRLGLEFFPDADIFERKRKQESKQMMELKRMWNILDANGDARLTKEELCKGFASVPDCASFLGVDPAIFSAEAIASGAADRAVGDLFAEMNTNDDDIVDFDEFRHFVESKPARDRQRKLELENRRQQEHEAHEANLRRLRELERERARVAQEELAQRRKAEAEERARELEEKHREHERARRLREEKLALESEKRAQEELARLQAEAENLAKEERERKVREKKRAGRVHHQRPQDVMLWRSRDVAEWIAGDLELPAYTARFVEAAVDGPLLVALTEDDLGGAQLGVRDPLHRRKILLRAARLYELHRELVTDTSQEDAKLRAKQKHDESRRQQIWRFEYGEKSALGNNLEALSPADPFDWYEKDGFGRPRRSSGIDANNHSRNIIGGGGDNDDSDDDEESFRLAMTEVRDHLVKKTGLEIASLAPCSSPELRRLRLKNGELVEATSPTAREIKALPQDYWFQDHEPWFAPERPGSHPPATGRQARAQAHRNEGFLGGRNIRRIPENATAAEVMQVLREGIHALGLLSRLKFQGAVATVLGIELSWTQFDRVFRIVSPPRGDGTDGTIQFDEFLSAFAKELFDNTKRGERDRQRRPSERNPQAASAHRPKDTVRSLRAQLFAICDTLVRNEITLQDLFHGFDRNGSEEISTAEFASMMRTLSQGSFSKGDIYNLLACMDADFDRRISMQEFLDFWLVIFTQWLQSDQGPRRGRAKPRAAPCKDLNTQISFVTDGYEL</sequence>
<dbReference type="SUPFAM" id="SSF49562">
    <property type="entry name" value="C2 domain (Calcium/lipid-binding domain, CaLB)"/>
    <property type="match status" value="14"/>
</dbReference>
<dbReference type="SMART" id="SM00239">
    <property type="entry name" value="C2"/>
    <property type="match status" value="14"/>
</dbReference>
<feature type="domain" description="EF-hand" evidence="4">
    <location>
        <begin position="2878"/>
        <end position="2913"/>
    </location>
</feature>
<dbReference type="Gene3D" id="1.10.150.50">
    <property type="entry name" value="Transcription Factor, Ets-1"/>
    <property type="match status" value="1"/>
</dbReference>
<dbReference type="SMART" id="SM00454">
    <property type="entry name" value="SAM"/>
    <property type="match status" value="1"/>
</dbReference>
<feature type="region of interest" description="Disordered" evidence="1">
    <location>
        <begin position="1706"/>
        <end position="1726"/>
    </location>
</feature>
<dbReference type="InterPro" id="IPR052981">
    <property type="entry name" value="Ingression_C2_domain"/>
</dbReference>
<feature type="region of interest" description="Disordered" evidence="1">
    <location>
        <begin position="680"/>
        <end position="713"/>
    </location>
</feature>
<dbReference type="InterPro" id="IPR002048">
    <property type="entry name" value="EF_hand_dom"/>
</dbReference>
<feature type="compositionally biased region" description="Acidic residues" evidence="1">
    <location>
        <begin position="348"/>
        <end position="358"/>
    </location>
</feature>
<feature type="region of interest" description="Disordered" evidence="1">
    <location>
        <begin position="2969"/>
        <end position="2989"/>
    </location>
</feature>
<feature type="domain" description="C2" evidence="2">
    <location>
        <begin position="1363"/>
        <end position="1484"/>
    </location>
</feature>
<dbReference type="PANTHER" id="PTHR47052">
    <property type="entry name" value="CONSERVED SERINE PROLINE-RICH PROTEIN (AFU_ORTHOLOGUE AFUA_2G01790)"/>
    <property type="match status" value="1"/>
</dbReference>
<feature type="region of interest" description="Disordered" evidence="1">
    <location>
        <begin position="1347"/>
        <end position="1377"/>
    </location>
</feature>
<dbReference type="InterPro" id="IPR001660">
    <property type="entry name" value="SAM"/>
</dbReference>
<dbReference type="Gene3D" id="2.60.40.150">
    <property type="entry name" value="C2 domain"/>
    <property type="match status" value="14"/>
</dbReference>
<dbReference type="Pfam" id="PF00168">
    <property type="entry name" value="C2"/>
    <property type="match status" value="14"/>
</dbReference>
<feature type="domain" description="C2" evidence="2">
    <location>
        <begin position="1761"/>
        <end position="1891"/>
    </location>
</feature>
<feature type="region of interest" description="Disordered" evidence="1">
    <location>
        <begin position="3438"/>
        <end position="3464"/>
    </location>
</feature>
<feature type="domain" description="C2" evidence="2">
    <location>
        <begin position="1926"/>
        <end position="2049"/>
    </location>
</feature>
<dbReference type="Proteomes" id="UP000241890">
    <property type="component" value="Unassembled WGS sequence"/>
</dbReference>
<dbReference type="Pfam" id="PF13499">
    <property type="entry name" value="EF-hand_7"/>
    <property type="match status" value="1"/>
</dbReference>
<accession>A0A2R5GVE5</accession>
<keyword evidence="6" id="KW-1185">Reference proteome</keyword>
<evidence type="ECO:0000256" key="1">
    <source>
        <dbReference type="SAM" id="MobiDB-lite"/>
    </source>
</evidence>
<feature type="domain" description="C2" evidence="2">
    <location>
        <begin position="368"/>
        <end position="493"/>
    </location>
</feature>
<feature type="domain" description="SAM" evidence="3">
    <location>
        <begin position="3093"/>
        <end position="3159"/>
    </location>
</feature>
<reference evidence="5 6" key="1">
    <citation type="submission" date="2017-12" db="EMBL/GenBank/DDBJ databases">
        <title>Sequencing, de novo assembly and annotation of complete genome of a new Thraustochytrid species, strain FCC1311.</title>
        <authorList>
            <person name="Sedici K."/>
            <person name="Godart F."/>
            <person name="Aiese Cigliano R."/>
            <person name="Sanseverino W."/>
            <person name="Barakat M."/>
            <person name="Ortet P."/>
            <person name="Marechal E."/>
            <person name="Cagnac O."/>
            <person name="Amato A."/>
        </authorList>
    </citation>
    <scope>NUCLEOTIDE SEQUENCE [LARGE SCALE GENOMIC DNA]</scope>
</reference>
<dbReference type="Pfam" id="PF00536">
    <property type="entry name" value="SAM_1"/>
    <property type="match status" value="1"/>
</dbReference>
<dbReference type="InterPro" id="IPR000008">
    <property type="entry name" value="C2_dom"/>
</dbReference>
<dbReference type="InterPro" id="IPR011992">
    <property type="entry name" value="EF-hand-dom_pair"/>
</dbReference>
<dbReference type="CDD" id="cd00030">
    <property type="entry name" value="C2"/>
    <property type="match status" value="10"/>
</dbReference>
<dbReference type="PROSITE" id="PS50222">
    <property type="entry name" value="EF_HAND_2"/>
    <property type="match status" value="3"/>
</dbReference>
<feature type="domain" description="C2" evidence="2">
    <location>
        <begin position="697"/>
        <end position="825"/>
    </location>
</feature>
<evidence type="ECO:0000313" key="6">
    <source>
        <dbReference type="Proteomes" id="UP000241890"/>
    </source>
</evidence>
<organism evidence="5 6">
    <name type="scientific">Hondaea fermentalgiana</name>
    <dbReference type="NCBI Taxonomy" id="2315210"/>
    <lineage>
        <taxon>Eukaryota</taxon>
        <taxon>Sar</taxon>
        <taxon>Stramenopiles</taxon>
        <taxon>Bigyra</taxon>
        <taxon>Labyrinthulomycetes</taxon>
        <taxon>Thraustochytrida</taxon>
        <taxon>Thraustochytriidae</taxon>
        <taxon>Hondaea</taxon>
    </lineage>
</organism>
<feature type="domain" description="C2" evidence="2">
    <location>
        <begin position="2240"/>
        <end position="2380"/>
    </location>
</feature>
<name>A0A2R5GVE5_9STRA</name>
<feature type="domain" description="C2" evidence="2">
    <location>
        <begin position="1005"/>
        <end position="1148"/>
    </location>
</feature>
<dbReference type="PROSITE" id="PS50105">
    <property type="entry name" value="SAM_DOMAIN"/>
    <property type="match status" value="1"/>
</dbReference>
<proteinExistence type="predicted"/>
<feature type="region of interest" description="Disordered" evidence="1">
    <location>
        <begin position="204"/>
        <end position="225"/>
    </location>
</feature>
<dbReference type="SUPFAM" id="SSF47769">
    <property type="entry name" value="SAM/Pointed domain"/>
    <property type="match status" value="1"/>
</dbReference>
<feature type="domain" description="C2" evidence="2">
    <location>
        <begin position="1"/>
        <end position="113"/>
    </location>
</feature>
<dbReference type="Gene3D" id="1.10.238.10">
    <property type="entry name" value="EF-hand"/>
    <property type="match status" value="2"/>
</dbReference>
<evidence type="ECO:0000259" key="2">
    <source>
        <dbReference type="PROSITE" id="PS50004"/>
    </source>
</evidence>
<feature type="domain" description="C2" evidence="2">
    <location>
        <begin position="2398"/>
        <end position="2532"/>
    </location>
</feature>
<feature type="compositionally biased region" description="Basic and acidic residues" evidence="1">
    <location>
        <begin position="3438"/>
        <end position="3451"/>
    </location>
</feature>
<feature type="compositionally biased region" description="Basic and acidic residues" evidence="1">
    <location>
        <begin position="359"/>
        <end position="374"/>
    </location>
</feature>